<dbReference type="PANTHER" id="PTHR13235">
    <property type="entry name" value="SINGLE-STRAND SELECTIVE MONOFUNCTIONAL URACIL DNA GLYCOSYLASE"/>
    <property type="match status" value="1"/>
</dbReference>
<evidence type="ECO:0000256" key="3">
    <source>
        <dbReference type="ARBA" id="ARBA00022801"/>
    </source>
</evidence>
<keyword evidence="5" id="KW-0234">DNA repair</keyword>
<keyword evidence="2" id="KW-0227">DNA damage</keyword>
<evidence type="ECO:0000256" key="4">
    <source>
        <dbReference type="ARBA" id="ARBA00023125"/>
    </source>
</evidence>
<dbReference type="InterPro" id="IPR036895">
    <property type="entry name" value="Uracil-DNA_glycosylase-like_sf"/>
</dbReference>
<dbReference type="GO" id="GO:0006284">
    <property type="term" value="P:base-excision repair"/>
    <property type="evidence" value="ECO:0007669"/>
    <property type="project" value="InterPro"/>
</dbReference>
<dbReference type="GO" id="GO:0017065">
    <property type="term" value="F:single-strand selective uracil DNA N-glycosylase activity"/>
    <property type="evidence" value="ECO:0007669"/>
    <property type="project" value="InterPro"/>
</dbReference>
<keyword evidence="4 7" id="KW-0238">DNA-binding</keyword>
<comment type="similarity">
    <text evidence="1">Belongs to the uracil-DNA glycosylase (UDG) superfamily. SMUG1 family.</text>
</comment>
<proteinExistence type="inferred from homology"/>
<feature type="domain" description="Uracil-DNA glycosylase-like" evidence="6">
    <location>
        <begin position="51"/>
        <end position="218"/>
    </location>
</feature>
<accession>A0AAJ0X9Q4</accession>
<dbReference type="CDD" id="cd19374">
    <property type="entry name" value="UDG-F3_SMUG1-like"/>
    <property type="match status" value="1"/>
</dbReference>
<name>A0AAJ0X9Q4_9GAMM</name>
<sequence length="243" mass="26906">MRSMTLIESALALRAEVERLAFQPPVATIYNPLDYAWEGHRAYLSRFGQGSRAVLLLGMNPGPFGMAQTGVPFGDVQMVRDWLGIKEPIAAPASIHPKRPVLGFDCTRREVSGQRLWGWARARFDTPERFFAQYFVANYCPLVFMTETGRNLTPDALPAAEREPLFAACDRALRSTVAQLQPEFVVGIGRFAEQRAIAALSHEPVRIGRILHPSPASPAANRDWVGQAEQGLRRLGIALPEPS</sequence>
<dbReference type="PANTHER" id="PTHR13235:SF2">
    <property type="entry name" value="SINGLE-STRAND SELECTIVE MONOFUNCTIONAL URACIL DNA GLYCOSYLASE"/>
    <property type="match status" value="1"/>
</dbReference>
<protein>
    <submittedName>
        <fullName evidence="7">Single-stranded DNA-binding protein</fullName>
    </submittedName>
</protein>
<dbReference type="GO" id="GO:0000703">
    <property type="term" value="F:oxidized pyrimidine nucleobase lesion DNA N-glycosylase activity"/>
    <property type="evidence" value="ECO:0007669"/>
    <property type="project" value="TreeGrafter"/>
</dbReference>
<evidence type="ECO:0000256" key="2">
    <source>
        <dbReference type="ARBA" id="ARBA00022763"/>
    </source>
</evidence>
<gene>
    <name evidence="7" type="ORF">CKO40_07085</name>
</gene>
<dbReference type="InterPro" id="IPR039134">
    <property type="entry name" value="SMUG1"/>
</dbReference>
<dbReference type="Pfam" id="PF03167">
    <property type="entry name" value="UDG"/>
    <property type="match status" value="1"/>
</dbReference>
<evidence type="ECO:0000256" key="5">
    <source>
        <dbReference type="ARBA" id="ARBA00023204"/>
    </source>
</evidence>
<comment type="caution">
    <text evidence="7">The sequence shown here is derived from an EMBL/GenBank/DDBJ whole genome shotgun (WGS) entry which is preliminary data.</text>
</comment>
<organism evidence="7 8">
    <name type="scientific">Halochromatium glycolicum</name>
    <dbReference type="NCBI Taxonomy" id="85075"/>
    <lineage>
        <taxon>Bacteria</taxon>
        <taxon>Pseudomonadati</taxon>
        <taxon>Pseudomonadota</taxon>
        <taxon>Gammaproteobacteria</taxon>
        <taxon>Chromatiales</taxon>
        <taxon>Chromatiaceae</taxon>
        <taxon>Halochromatium</taxon>
    </lineage>
</organism>
<evidence type="ECO:0000313" key="7">
    <source>
        <dbReference type="EMBL" id="MBK1704315.1"/>
    </source>
</evidence>
<dbReference type="InterPro" id="IPR005122">
    <property type="entry name" value="Uracil-DNA_glycosylase-like"/>
</dbReference>
<keyword evidence="3" id="KW-0378">Hydrolase</keyword>
<dbReference type="FunFam" id="3.40.470.10:FF:000005">
    <property type="entry name" value="Single-strand selective monofunctional uracil DNA glycosylase"/>
    <property type="match status" value="1"/>
</dbReference>
<dbReference type="Proteomes" id="UP001296776">
    <property type="component" value="Unassembled WGS sequence"/>
</dbReference>
<dbReference type="AlphaFoldDB" id="A0AAJ0X9Q4"/>
<dbReference type="GO" id="GO:0003677">
    <property type="term" value="F:DNA binding"/>
    <property type="evidence" value="ECO:0007669"/>
    <property type="project" value="UniProtKB-KW"/>
</dbReference>
<dbReference type="Gene3D" id="3.40.470.10">
    <property type="entry name" value="Uracil-DNA glycosylase-like domain"/>
    <property type="match status" value="1"/>
</dbReference>
<evidence type="ECO:0000259" key="6">
    <source>
        <dbReference type="Pfam" id="PF03167"/>
    </source>
</evidence>
<reference evidence="7" key="2">
    <citation type="journal article" date="2020" name="Microorganisms">
        <title>Osmotic Adaptation and Compatible Solute Biosynthesis of Phototrophic Bacteria as Revealed from Genome Analyses.</title>
        <authorList>
            <person name="Imhoff J.F."/>
            <person name="Rahn T."/>
            <person name="Kunzel S."/>
            <person name="Keller A."/>
            <person name="Neulinger S.C."/>
        </authorList>
    </citation>
    <scope>NUCLEOTIDE SEQUENCE</scope>
    <source>
        <strain evidence="7">DSM 11080</strain>
    </source>
</reference>
<evidence type="ECO:0000256" key="1">
    <source>
        <dbReference type="ARBA" id="ARBA00007889"/>
    </source>
</evidence>
<evidence type="ECO:0000313" key="8">
    <source>
        <dbReference type="Proteomes" id="UP001296776"/>
    </source>
</evidence>
<keyword evidence="8" id="KW-1185">Reference proteome</keyword>
<dbReference type="EMBL" id="NRSJ01000009">
    <property type="protein sequence ID" value="MBK1704315.1"/>
    <property type="molecule type" value="Genomic_DNA"/>
</dbReference>
<dbReference type="SUPFAM" id="SSF52141">
    <property type="entry name" value="Uracil-DNA glycosylase-like"/>
    <property type="match status" value="1"/>
</dbReference>
<reference evidence="7" key="1">
    <citation type="submission" date="2017-08" db="EMBL/GenBank/DDBJ databases">
        <authorList>
            <person name="Imhoff J.F."/>
            <person name="Rahn T."/>
            <person name="Kuenzel S."/>
            <person name="Neulinger S.C."/>
        </authorList>
    </citation>
    <scope>NUCLEOTIDE SEQUENCE</scope>
    <source>
        <strain evidence="7">DSM 11080</strain>
    </source>
</reference>